<dbReference type="SUPFAM" id="SSF89082">
    <property type="entry name" value="Antibiotic binding domain of TipA-like multidrug resistance regulators"/>
    <property type="match status" value="1"/>
</dbReference>
<dbReference type="Pfam" id="PF07739">
    <property type="entry name" value="TipAS"/>
    <property type="match status" value="1"/>
</dbReference>
<dbReference type="InterPro" id="IPR012925">
    <property type="entry name" value="TipAS_dom"/>
</dbReference>
<evidence type="ECO:0000313" key="4">
    <source>
        <dbReference type="EMBL" id="CAB4998494.1"/>
    </source>
</evidence>
<dbReference type="InterPro" id="IPR036244">
    <property type="entry name" value="TipA-like_antibiotic-bd"/>
</dbReference>
<accession>A0A6J6ZTB0</accession>
<name>A0A6J6ZTB0_9ZZZZ</name>
<gene>
    <name evidence="2" type="ORF">UFOPK1856_00587</name>
    <name evidence="3" type="ORF">UFOPK3217_00313</name>
    <name evidence="4" type="ORF">UFOPK4022_00605</name>
</gene>
<proteinExistence type="predicted"/>
<sequence length="120" mass="13827">MDQYQDEVQERWGDTEAYAQSQSRTSKYTHAEFAAAKIDQEAATELFVYAFGNSISIHSPEAQKAVVAHREAISKWFYDCSVEMQKNLALMYVQDPRFKKYYDGRVNGLAQYVHDAIMAQ</sequence>
<organism evidence="3">
    <name type="scientific">freshwater metagenome</name>
    <dbReference type="NCBI Taxonomy" id="449393"/>
    <lineage>
        <taxon>unclassified sequences</taxon>
        <taxon>metagenomes</taxon>
        <taxon>ecological metagenomes</taxon>
    </lineage>
</organism>
<protein>
    <submittedName>
        <fullName evidence="3">Unannotated protein</fullName>
    </submittedName>
</protein>
<dbReference type="EMBL" id="CAEZUV010000072">
    <property type="protein sequence ID" value="CAB4614123.1"/>
    <property type="molecule type" value="Genomic_DNA"/>
</dbReference>
<evidence type="ECO:0000313" key="2">
    <source>
        <dbReference type="EMBL" id="CAB4614123.1"/>
    </source>
</evidence>
<dbReference type="EMBL" id="CAFABJ010000025">
    <property type="protein sequence ID" value="CAB4823713.1"/>
    <property type="molecule type" value="Genomic_DNA"/>
</dbReference>
<evidence type="ECO:0000313" key="3">
    <source>
        <dbReference type="EMBL" id="CAB4823713.1"/>
    </source>
</evidence>
<reference evidence="3" key="1">
    <citation type="submission" date="2020-05" db="EMBL/GenBank/DDBJ databases">
        <authorList>
            <person name="Chiriac C."/>
            <person name="Salcher M."/>
            <person name="Ghai R."/>
            <person name="Kavagutti S V."/>
        </authorList>
    </citation>
    <scope>NUCLEOTIDE SEQUENCE</scope>
</reference>
<dbReference type="AlphaFoldDB" id="A0A6J6ZTB0"/>
<dbReference type="Gene3D" id="1.10.490.50">
    <property type="entry name" value="Antibiotic binding domain of TipA-like multidrug resistance regulators"/>
    <property type="match status" value="1"/>
</dbReference>
<feature type="domain" description="TipAS antibiotic-recognition" evidence="1">
    <location>
        <begin position="4"/>
        <end position="119"/>
    </location>
</feature>
<evidence type="ECO:0000259" key="1">
    <source>
        <dbReference type="Pfam" id="PF07739"/>
    </source>
</evidence>
<dbReference type="EMBL" id="CAFBOY010000067">
    <property type="protein sequence ID" value="CAB4998494.1"/>
    <property type="molecule type" value="Genomic_DNA"/>
</dbReference>